<dbReference type="EMBL" id="JBJQND010000011">
    <property type="protein sequence ID" value="KAL3861635.1"/>
    <property type="molecule type" value="Genomic_DNA"/>
</dbReference>
<dbReference type="AlphaFoldDB" id="A0ABD3VJ68"/>
<organism evidence="1 2">
    <name type="scientific">Sinanodonta woodiana</name>
    <name type="common">Chinese pond mussel</name>
    <name type="synonym">Anodonta woodiana</name>
    <dbReference type="NCBI Taxonomy" id="1069815"/>
    <lineage>
        <taxon>Eukaryota</taxon>
        <taxon>Metazoa</taxon>
        <taxon>Spiralia</taxon>
        <taxon>Lophotrochozoa</taxon>
        <taxon>Mollusca</taxon>
        <taxon>Bivalvia</taxon>
        <taxon>Autobranchia</taxon>
        <taxon>Heteroconchia</taxon>
        <taxon>Palaeoheterodonta</taxon>
        <taxon>Unionida</taxon>
        <taxon>Unionoidea</taxon>
        <taxon>Unionidae</taxon>
        <taxon>Unioninae</taxon>
        <taxon>Sinanodonta</taxon>
    </lineage>
</organism>
<evidence type="ECO:0000313" key="1">
    <source>
        <dbReference type="EMBL" id="KAL3861635.1"/>
    </source>
</evidence>
<dbReference type="Proteomes" id="UP001634394">
    <property type="component" value="Unassembled WGS sequence"/>
</dbReference>
<comment type="caution">
    <text evidence="1">The sequence shown here is derived from an EMBL/GenBank/DDBJ whole genome shotgun (WGS) entry which is preliminary data.</text>
</comment>
<sequence>VDNLYNGIADHSIAITVSVRAFVIIKEQGLFTHISSVVTRQGGQSTIDGNKYLQDLTYWDVNVGAKNIQSYDQVMLFT</sequence>
<accession>A0ABD3VJ68</accession>
<protein>
    <submittedName>
        <fullName evidence="1">Uncharacterized protein</fullName>
    </submittedName>
</protein>
<keyword evidence="2" id="KW-1185">Reference proteome</keyword>
<evidence type="ECO:0000313" key="2">
    <source>
        <dbReference type="Proteomes" id="UP001634394"/>
    </source>
</evidence>
<feature type="non-terminal residue" evidence="1">
    <location>
        <position position="78"/>
    </location>
</feature>
<feature type="non-terminal residue" evidence="1">
    <location>
        <position position="1"/>
    </location>
</feature>
<reference evidence="1 2" key="1">
    <citation type="submission" date="2024-11" db="EMBL/GenBank/DDBJ databases">
        <title>Chromosome-level genome assembly of the freshwater bivalve Anodonta woodiana.</title>
        <authorList>
            <person name="Chen X."/>
        </authorList>
    </citation>
    <scope>NUCLEOTIDE SEQUENCE [LARGE SCALE GENOMIC DNA]</scope>
    <source>
        <strain evidence="1">MN2024</strain>
        <tissue evidence="1">Gills</tissue>
    </source>
</reference>
<proteinExistence type="predicted"/>
<name>A0ABD3VJ68_SINWO</name>
<gene>
    <name evidence="1" type="ORF">ACJMK2_007660</name>
</gene>